<organism evidence="13 14">
    <name type="scientific">Wickerhamomyces ciferrii (strain ATCC 14091 / BCRC 22168 / CBS 111 / JCM 3599 / NBRC 0793 / NRRL Y-1031 F-60-10)</name>
    <name type="common">Yeast</name>
    <name type="synonym">Pichia ciferrii</name>
    <dbReference type="NCBI Taxonomy" id="1206466"/>
    <lineage>
        <taxon>Eukaryota</taxon>
        <taxon>Fungi</taxon>
        <taxon>Dikarya</taxon>
        <taxon>Ascomycota</taxon>
        <taxon>Saccharomycotina</taxon>
        <taxon>Saccharomycetes</taxon>
        <taxon>Phaffomycetales</taxon>
        <taxon>Wickerhamomycetaceae</taxon>
        <taxon>Wickerhamomyces</taxon>
    </lineage>
</organism>
<dbReference type="EMBL" id="CAIF01000014">
    <property type="protein sequence ID" value="CCH41279.1"/>
    <property type="molecule type" value="Genomic_DNA"/>
</dbReference>
<accession>K0KIR5</accession>
<dbReference type="STRING" id="1206466.K0KIR5"/>
<feature type="compositionally biased region" description="Low complexity" evidence="9">
    <location>
        <begin position="1321"/>
        <end position="1352"/>
    </location>
</feature>
<evidence type="ECO:0000256" key="4">
    <source>
        <dbReference type="ARBA" id="ARBA00022723"/>
    </source>
</evidence>
<feature type="compositionally biased region" description="Low complexity" evidence="9">
    <location>
        <begin position="1013"/>
        <end position="1040"/>
    </location>
</feature>
<dbReference type="GO" id="GO:0008270">
    <property type="term" value="F:zinc ion binding"/>
    <property type="evidence" value="ECO:0007669"/>
    <property type="project" value="UniProtKB-KW"/>
</dbReference>
<feature type="domain" description="SP-RING-type" evidence="11">
    <location>
        <begin position="296"/>
        <end position="381"/>
    </location>
</feature>
<dbReference type="PANTHER" id="PTHR10782">
    <property type="entry name" value="ZINC FINGER MIZ DOMAIN-CONTAINING PROTEIN"/>
    <property type="match status" value="1"/>
</dbReference>
<feature type="compositionally biased region" description="Low complexity" evidence="9">
    <location>
        <begin position="584"/>
        <end position="609"/>
    </location>
</feature>
<feature type="compositionally biased region" description="Polar residues" evidence="9">
    <location>
        <begin position="1156"/>
        <end position="1173"/>
    </location>
</feature>
<feature type="compositionally biased region" description="Pro residues" evidence="9">
    <location>
        <begin position="453"/>
        <end position="475"/>
    </location>
</feature>
<feature type="compositionally biased region" description="Low complexity" evidence="9">
    <location>
        <begin position="732"/>
        <end position="746"/>
    </location>
</feature>
<feature type="compositionally biased region" description="Low complexity" evidence="9">
    <location>
        <begin position="806"/>
        <end position="823"/>
    </location>
</feature>
<feature type="compositionally biased region" description="Polar residues" evidence="9">
    <location>
        <begin position="754"/>
        <end position="768"/>
    </location>
</feature>
<dbReference type="Gene3D" id="2.60.120.780">
    <property type="entry name" value="PINIT domain"/>
    <property type="match status" value="1"/>
</dbReference>
<evidence type="ECO:0000313" key="13">
    <source>
        <dbReference type="EMBL" id="CCH41279.1"/>
    </source>
</evidence>
<keyword evidence="7" id="KW-0862">Zinc</keyword>
<feature type="region of interest" description="Disordered" evidence="9">
    <location>
        <begin position="1384"/>
        <end position="1474"/>
    </location>
</feature>
<name>K0KIR5_WICCF</name>
<feature type="region of interest" description="Disordered" evidence="9">
    <location>
        <begin position="1137"/>
        <end position="1364"/>
    </location>
</feature>
<feature type="compositionally biased region" description="Low complexity" evidence="9">
    <location>
        <begin position="1293"/>
        <end position="1304"/>
    </location>
</feature>
<comment type="pathway">
    <text evidence="1">Protein modification; protein sumoylation.</text>
</comment>
<evidence type="ECO:0000256" key="2">
    <source>
        <dbReference type="ARBA" id="ARBA00005383"/>
    </source>
</evidence>
<evidence type="ECO:0000259" key="11">
    <source>
        <dbReference type="PROSITE" id="PS51044"/>
    </source>
</evidence>
<dbReference type="eggNOG" id="KOG2169">
    <property type="taxonomic scope" value="Eukaryota"/>
</dbReference>
<dbReference type="InParanoid" id="K0KIR5"/>
<dbReference type="PROSITE" id="PS51044">
    <property type="entry name" value="ZF_SP_RING"/>
    <property type="match status" value="1"/>
</dbReference>
<feature type="compositionally biased region" description="Low complexity" evidence="9">
    <location>
        <begin position="476"/>
        <end position="526"/>
    </location>
</feature>
<feature type="compositionally biased region" description="Basic and acidic residues" evidence="9">
    <location>
        <begin position="1516"/>
        <end position="1529"/>
    </location>
</feature>
<dbReference type="Gene3D" id="3.30.40.10">
    <property type="entry name" value="Zinc/RING finger domain, C3HC4 (zinc finger)"/>
    <property type="match status" value="1"/>
</dbReference>
<feature type="compositionally biased region" description="Low complexity" evidence="9">
    <location>
        <begin position="534"/>
        <end position="575"/>
    </location>
</feature>
<evidence type="ECO:0000259" key="12">
    <source>
        <dbReference type="PROSITE" id="PS51466"/>
    </source>
</evidence>
<feature type="domain" description="PINIT" evidence="12">
    <location>
        <begin position="114"/>
        <end position="267"/>
    </location>
</feature>
<dbReference type="GO" id="GO:0061665">
    <property type="term" value="F:SUMO ligase activity"/>
    <property type="evidence" value="ECO:0007669"/>
    <property type="project" value="TreeGrafter"/>
</dbReference>
<feature type="compositionally biased region" description="Basic and acidic residues" evidence="9">
    <location>
        <begin position="1174"/>
        <end position="1183"/>
    </location>
</feature>
<feature type="compositionally biased region" description="Polar residues" evidence="9">
    <location>
        <begin position="1384"/>
        <end position="1395"/>
    </location>
</feature>
<gene>
    <name evidence="13" type="ORF">BN7_815</name>
</gene>
<dbReference type="InterPro" id="IPR003034">
    <property type="entry name" value="SAP_dom"/>
</dbReference>
<protein>
    <submittedName>
        <fullName evidence="13">E3 SUMO-protein ligase</fullName>
        <ecNumber evidence="13">6.-.-.-</ecNumber>
    </submittedName>
</protein>
<evidence type="ECO:0000256" key="9">
    <source>
        <dbReference type="SAM" id="MobiDB-lite"/>
    </source>
</evidence>
<feature type="region of interest" description="Disordered" evidence="9">
    <location>
        <begin position="97"/>
        <end position="123"/>
    </location>
</feature>
<evidence type="ECO:0000256" key="5">
    <source>
        <dbReference type="ARBA" id="ARBA00022771"/>
    </source>
</evidence>
<feature type="region of interest" description="Disordered" evidence="9">
    <location>
        <begin position="727"/>
        <end position="880"/>
    </location>
</feature>
<dbReference type="Pfam" id="PF14324">
    <property type="entry name" value="PINIT"/>
    <property type="match status" value="1"/>
</dbReference>
<dbReference type="PROSITE" id="PS51466">
    <property type="entry name" value="PINIT"/>
    <property type="match status" value="1"/>
</dbReference>
<feature type="compositionally biased region" description="Polar residues" evidence="9">
    <location>
        <begin position="640"/>
        <end position="668"/>
    </location>
</feature>
<evidence type="ECO:0000256" key="7">
    <source>
        <dbReference type="ARBA" id="ARBA00022833"/>
    </source>
</evidence>
<feature type="compositionally biased region" description="Low complexity" evidence="9">
    <location>
        <begin position="97"/>
        <end position="115"/>
    </location>
</feature>
<comment type="similarity">
    <text evidence="2">Belongs to the PIAS family.</text>
</comment>
<feature type="compositionally biased region" description="Polar residues" evidence="9">
    <location>
        <begin position="1067"/>
        <end position="1096"/>
    </location>
</feature>
<keyword evidence="14" id="KW-1185">Reference proteome</keyword>
<keyword evidence="13" id="KW-0436">Ligase</keyword>
<sequence length="1529" mass="168754">MSQPGAGPITDQEYNNILNYINSLRLSDLKLVARALSVAQAGRKADVSDRIKRYLQIGKESGDVNRVRAIGKIVEIAFRQENVPNYETVYGSLNLMSPRSSQSNSNQQFNTSQDSLPRSQTNPRKPWLFFKENPFFVLKKLVTPNAGVCLKAPNSRGTGHVSFQLSEQDCELLKQSSKFKLFLLCGAYDKNKPSTDTVVEFPQPLEIHFNGVQIKDNVKGLKNKPGTARPANLTPHISPPKHQNSLNMVYAFTKTDYLIFCYLIEEVSPDKILQKILSNPHIVKEKTLKDFQNEGDDDDIQEVSTRLSLKCPLSFTRFKYPAKSIACKHVPCFDALSFIYLQEQASTWTCPVCSIPVKVKDIAIDDYVMEIMKNTSEDVETVEIDLDGSWKPIYEEDEGPNHKKQSQGPGSASPNDHIKQESKNASKAPTPANEPEIISLDSDEDEDEQPTPVSVPTPGPQHRPVPEAQPAPQPAPQSQVPPSTTPNNINNNQAQQQQGAHHNVQQHQHQQQQQPHQQQAPQQHHQGTPSQGPQLQTFQHHVPQQQQHQQPQQQSQLSHQNAQQQHQAPRSQAPQLQTFQHAGPQQPQQQHQQQQVPQQHQVPQHSQQPFRAQVGEAPAQAQHQHQQTQRPAQTVQPAQSTQPGESQLQHQNNITSRVIQAPTGNSTHQNNVVSNNNNNGNQSPNNQSNASRILPQPQSDIQSQQLPPSVQPSAQQRQFDILSHSLPQNQVPLSPQSPSNINSPQQAPVPSTVFRVQSNPQHTQQQHNPLIRKAPPQSPPLQNNAATINNTSLSSPLAHNTETAPAQSTTQSGSPGSSGQASTNNVNSPLNQAPQVNNNAQIQRNGDSSSSAASPLNAQNSPVQTTTSTSPQISAPRQPTRPLDIYEQEMKELEQLKQRIHRAGRTPISRPSPSLPPALPPHQRFDRLSTNPQPDLFRPINPMHTQHAYNQQRGGLRGYFQGPAPSLYGNQEFNYLMNTGPQNQQRVDTQGQSTHQFSVNQTSRATYPLHGAQQQPQQHQQPQVHQQPNQQSQRPQIPSPLNVADGSNGSTVQNQAARKLPDLAPKVNNTQGINQRRVLSNPDHSLGQTAQQSSLKASLDDYQQKHGLNRANTINTPPNYGHPGALQNVQKLRENLNNRPSVSNSNGPVSRPESRVQAQTNESSNQVQNYQSHQTDDLAKKVDSAPISTSQNPSSEPKTQPQQQPQQHSLQSQPQPVQANQPNEQPQPAQSSQPSVQPQQKDQQQQQQSNPQETRKSPQIRSLFVDPDAEKIESSSSATKVNSAPLPSVNIPSWSNNSLLRSNSTAFSPSRFAPPQDQGINSTGNSNPASSNPSNKSSPHVANATPTLSGNPTPTPPPTTSGILGISVDTNSLFKKKADNVINNQSNQISKSRTMPNVFLPSKRPMSGEKRKVSNQSAPENVKRSQQQSPTIQKPSQQLPPVQGTTLNNPSAPQPNIAPNPTSSLAQSHEPKYPQLARVNSTVIDLTSDGEDDDDTPLLKRNNYLNTPVVDDDDIPLLRRNDRPPNRPN</sequence>
<feature type="compositionally biased region" description="Low complexity" evidence="9">
    <location>
        <begin position="617"/>
        <end position="639"/>
    </location>
</feature>
<dbReference type="UniPathway" id="UPA00886"/>
<evidence type="ECO:0000256" key="6">
    <source>
        <dbReference type="ARBA" id="ARBA00022786"/>
    </source>
</evidence>
<dbReference type="GO" id="GO:0016874">
    <property type="term" value="F:ligase activity"/>
    <property type="evidence" value="ECO:0007669"/>
    <property type="project" value="UniProtKB-KW"/>
</dbReference>
<dbReference type="Pfam" id="PF02891">
    <property type="entry name" value="zf-MIZ"/>
    <property type="match status" value="1"/>
</dbReference>
<keyword evidence="3" id="KW-0808">Transferase</keyword>
<keyword evidence="4" id="KW-0479">Metal-binding</keyword>
<dbReference type="HOGENOM" id="CLU_247348_0_0_1"/>
<evidence type="ECO:0000313" key="14">
    <source>
        <dbReference type="Proteomes" id="UP000009328"/>
    </source>
</evidence>
<feature type="region of interest" description="Disordered" evidence="9">
    <location>
        <begin position="1486"/>
        <end position="1529"/>
    </location>
</feature>
<feature type="compositionally biased region" description="Low complexity" evidence="9">
    <location>
        <begin position="1193"/>
        <end position="1252"/>
    </location>
</feature>
<feature type="compositionally biased region" description="Polar residues" evidence="9">
    <location>
        <begin position="1045"/>
        <end position="1056"/>
    </location>
</feature>
<dbReference type="SUPFAM" id="SSF57850">
    <property type="entry name" value="RING/U-box"/>
    <property type="match status" value="1"/>
</dbReference>
<dbReference type="InterPro" id="IPR004181">
    <property type="entry name" value="Znf_MIZ"/>
</dbReference>
<feature type="region of interest" description="Disordered" evidence="9">
    <location>
        <begin position="392"/>
        <end position="693"/>
    </location>
</feature>
<evidence type="ECO:0000256" key="1">
    <source>
        <dbReference type="ARBA" id="ARBA00004718"/>
    </source>
</evidence>
<dbReference type="PROSITE" id="PS50800">
    <property type="entry name" value="SAP"/>
    <property type="match status" value="1"/>
</dbReference>
<dbReference type="PANTHER" id="PTHR10782:SF4">
    <property type="entry name" value="TONALLI, ISOFORM E"/>
    <property type="match status" value="1"/>
</dbReference>
<reference evidence="13 14" key="1">
    <citation type="journal article" date="2012" name="Eukaryot. Cell">
        <title>Draft genome sequence of Wickerhamomyces ciferrii NRRL Y-1031 F-60-10.</title>
        <authorList>
            <person name="Schneider J."/>
            <person name="Andrea H."/>
            <person name="Blom J."/>
            <person name="Jaenicke S."/>
            <person name="Ruckert C."/>
            <person name="Schorsch C."/>
            <person name="Szczepanowski R."/>
            <person name="Farwick M."/>
            <person name="Goesmann A."/>
            <person name="Puhler A."/>
            <person name="Schaffer S."/>
            <person name="Tauch A."/>
            <person name="Kohler T."/>
            <person name="Brinkrolf K."/>
        </authorList>
    </citation>
    <scope>NUCLEOTIDE SEQUENCE [LARGE SCALE GENOMIC DNA]</scope>
    <source>
        <strain evidence="14">ATCC 14091 / BCRC 22168 / CBS 111 / JCM 3599 / NBRC 0793 / NRRL Y-1031 F-60-10</strain>
    </source>
</reference>
<feature type="compositionally biased region" description="Polar residues" evidence="9">
    <location>
        <begin position="780"/>
        <end position="805"/>
    </location>
</feature>
<feature type="region of interest" description="Disordered" evidence="9">
    <location>
        <begin position="971"/>
        <end position="995"/>
    </location>
</feature>
<dbReference type="EC" id="6.-.-.-" evidence="13"/>
<proteinExistence type="inferred from homology"/>
<dbReference type="Proteomes" id="UP000009328">
    <property type="component" value="Unassembled WGS sequence"/>
</dbReference>
<dbReference type="GO" id="GO:0000785">
    <property type="term" value="C:chromatin"/>
    <property type="evidence" value="ECO:0007669"/>
    <property type="project" value="TreeGrafter"/>
</dbReference>
<feature type="compositionally biased region" description="Low complexity" evidence="9">
    <location>
        <begin position="859"/>
        <end position="876"/>
    </location>
</feature>
<feature type="compositionally biased region" description="Polar residues" evidence="9">
    <location>
        <begin position="1414"/>
        <end position="1451"/>
    </location>
</feature>
<keyword evidence="5 8" id="KW-0863">Zinc-finger</keyword>
<dbReference type="InterPro" id="IPR038654">
    <property type="entry name" value="PINIT_sf"/>
</dbReference>
<feature type="compositionally biased region" description="Polar residues" evidence="9">
    <location>
        <begin position="824"/>
        <end position="858"/>
    </location>
</feature>
<feature type="region of interest" description="Disordered" evidence="9">
    <location>
        <begin position="1009"/>
        <end position="1098"/>
    </location>
</feature>
<dbReference type="GO" id="GO:0016925">
    <property type="term" value="P:protein sumoylation"/>
    <property type="evidence" value="ECO:0007669"/>
    <property type="project" value="UniProtKB-UniPathway"/>
</dbReference>
<evidence type="ECO:0000256" key="3">
    <source>
        <dbReference type="ARBA" id="ARBA00022679"/>
    </source>
</evidence>
<evidence type="ECO:0000259" key="10">
    <source>
        <dbReference type="PROSITE" id="PS50800"/>
    </source>
</evidence>
<feature type="compositionally biased region" description="Polar residues" evidence="9">
    <location>
        <begin position="1137"/>
        <end position="1148"/>
    </location>
</feature>
<dbReference type="InterPro" id="IPR013083">
    <property type="entry name" value="Znf_RING/FYVE/PHD"/>
</dbReference>
<keyword evidence="6" id="KW-0833">Ubl conjugation pathway</keyword>
<feature type="compositionally biased region" description="Low complexity" evidence="9">
    <location>
        <begin position="669"/>
        <end position="689"/>
    </location>
</feature>
<evidence type="ECO:0000256" key="8">
    <source>
        <dbReference type="PROSITE-ProRule" id="PRU00452"/>
    </source>
</evidence>
<comment type="caution">
    <text evidence="13">The sequence shown here is derived from an EMBL/GenBank/DDBJ whole genome shotgun (WGS) entry which is preliminary data.</text>
</comment>
<dbReference type="InterPro" id="IPR023321">
    <property type="entry name" value="PINIT"/>
</dbReference>
<feature type="domain" description="SAP" evidence="10">
    <location>
        <begin position="21"/>
        <end position="55"/>
    </location>
</feature>